<dbReference type="SUPFAM" id="SSF56059">
    <property type="entry name" value="Glutathione synthetase ATP-binding domain-like"/>
    <property type="match status" value="1"/>
</dbReference>
<dbReference type="InParanoid" id="A0A136IJ13"/>
<dbReference type="OrthoDB" id="5082798at2759"/>
<organism evidence="1 2">
    <name type="scientific">Microdochium bolleyi</name>
    <dbReference type="NCBI Taxonomy" id="196109"/>
    <lineage>
        <taxon>Eukaryota</taxon>
        <taxon>Fungi</taxon>
        <taxon>Dikarya</taxon>
        <taxon>Ascomycota</taxon>
        <taxon>Pezizomycotina</taxon>
        <taxon>Sordariomycetes</taxon>
        <taxon>Xylariomycetidae</taxon>
        <taxon>Xylariales</taxon>
        <taxon>Microdochiaceae</taxon>
        <taxon>Microdochium</taxon>
    </lineage>
</organism>
<dbReference type="EMBL" id="KQ964305">
    <property type="protein sequence ID" value="KXJ84977.1"/>
    <property type="molecule type" value="Genomic_DNA"/>
</dbReference>
<dbReference type="AlphaFoldDB" id="A0A136IJ13"/>
<reference evidence="2" key="1">
    <citation type="submission" date="2016-02" db="EMBL/GenBank/DDBJ databases">
        <title>Draft genome sequence of Microdochium bolleyi, a fungal endophyte of beachgrass.</title>
        <authorList>
            <consortium name="DOE Joint Genome Institute"/>
            <person name="David A.S."/>
            <person name="May G."/>
            <person name="Haridas S."/>
            <person name="Lim J."/>
            <person name="Wang M."/>
            <person name="Labutti K."/>
            <person name="Lipzen A."/>
            <person name="Barry K."/>
            <person name="Grigoriev I.V."/>
        </authorList>
    </citation>
    <scope>NUCLEOTIDE SEQUENCE [LARGE SCALE GENOMIC DNA]</scope>
    <source>
        <strain evidence="2">J235TASD1</strain>
    </source>
</reference>
<evidence type="ECO:0000313" key="1">
    <source>
        <dbReference type="EMBL" id="KXJ84977.1"/>
    </source>
</evidence>
<proteinExistence type="predicted"/>
<dbReference type="Proteomes" id="UP000070501">
    <property type="component" value="Unassembled WGS sequence"/>
</dbReference>
<gene>
    <name evidence="1" type="ORF">Micbo1qcDRAFT_181198</name>
</gene>
<sequence length="183" mass="20833">MVVKPIHSSSGKGVKLVKIEDRKSLKCYLPGGKHTNLNQGKHFFHQKYVKYLLDFGELRILIARNTTQKAMDGLLPPGDIISIIGDEEAQKRKYEELQKFALVCSYHLGLVTFAESEKTSESRYAPRYQHHRSVRHVDATGEWLSADSLGTVLRDGKYHARCGLERCRGADRALSFLIYRDIV</sequence>
<evidence type="ECO:0000313" key="2">
    <source>
        <dbReference type="Proteomes" id="UP000070501"/>
    </source>
</evidence>
<keyword evidence="2" id="KW-1185">Reference proteome</keyword>
<name>A0A136IJ13_9PEZI</name>
<accession>A0A136IJ13</accession>
<protein>
    <submittedName>
        <fullName evidence="1">Uncharacterized protein</fullName>
    </submittedName>
</protein>